<evidence type="ECO:0000313" key="15">
    <source>
        <dbReference type="EMBL" id="KAK0597240.1"/>
    </source>
</evidence>
<comment type="catalytic activity">
    <reaction evidence="13">
        <text>L-seryl-[protein] + ATP = O-phospho-L-seryl-[protein] + ADP + H(+)</text>
        <dbReference type="Rhea" id="RHEA:17989"/>
        <dbReference type="Rhea" id="RHEA-COMP:9863"/>
        <dbReference type="Rhea" id="RHEA-COMP:11604"/>
        <dbReference type="ChEBI" id="CHEBI:15378"/>
        <dbReference type="ChEBI" id="CHEBI:29999"/>
        <dbReference type="ChEBI" id="CHEBI:30616"/>
        <dbReference type="ChEBI" id="CHEBI:83421"/>
        <dbReference type="ChEBI" id="CHEBI:456216"/>
        <dbReference type="EC" id="2.7.11.1"/>
    </reaction>
</comment>
<dbReference type="PANTHER" id="PTHR47984:SF15">
    <property type="entry name" value="PROTEIN KINASE DOMAIN-CONTAINING PROTEIN"/>
    <property type="match status" value="1"/>
</dbReference>
<organism evidence="15 16">
    <name type="scientific">Acer saccharum</name>
    <name type="common">Sugar maple</name>
    <dbReference type="NCBI Taxonomy" id="4024"/>
    <lineage>
        <taxon>Eukaryota</taxon>
        <taxon>Viridiplantae</taxon>
        <taxon>Streptophyta</taxon>
        <taxon>Embryophyta</taxon>
        <taxon>Tracheophyta</taxon>
        <taxon>Spermatophyta</taxon>
        <taxon>Magnoliopsida</taxon>
        <taxon>eudicotyledons</taxon>
        <taxon>Gunneridae</taxon>
        <taxon>Pentapetalae</taxon>
        <taxon>rosids</taxon>
        <taxon>malvids</taxon>
        <taxon>Sapindales</taxon>
        <taxon>Sapindaceae</taxon>
        <taxon>Hippocastanoideae</taxon>
        <taxon>Acereae</taxon>
        <taxon>Acer</taxon>
    </lineage>
</organism>
<keyword evidence="16" id="KW-1185">Reference proteome</keyword>
<comment type="subcellular location">
    <subcellularLocation>
        <location evidence="1">Membrane</location>
        <topology evidence="1">Single-pass membrane protein</topology>
    </subcellularLocation>
</comment>
<dbReference type="Proteomes" id="UP001168877">
    <property type="component" value="Unassembled WGS sequence"/>
</dbReference>
<dbReference type="InterPro" id="IPR000719">
    <property type="entry name" value="Prot_kinase_dom"/>
</dbReference>
<protein>
    <recommendedName>
        <fullName evidence="2">non-specific serine/threonine protein kinase</fullName>
        <ecNumber evidence="2">2.7.11.1</ecNumber>
    </recommendedName>
</protein>
<keyword evidence="3" id="KW-0723">Serine/threonine-protein kinase</keyword>
<keyword evidence="4" id="KW-0597">Phosphoprotein</keyword>
<keyword evidence="11" id="KW-0472">Membrane</keyword>
<dbReference type="GO" id="GO:0004674">
    <property type="term" value="F:protein serine/threonine kinase activity"/>
    <property type="evidence" value="ECO:0007669"/>
    <property type="project" value="UniProtKB-KW"/>
</dbReference>
<evidence type="ECO:0000256" key="2">
    <source>
        <dbReference type="ARBA" id="ARBA00012513"/>
    </source>
</evidence>
<comment type="catalytic activity">
    <reaction evidence="12">
        <text>L-threonyl-[protein] + ATP = O-phospho-L-threonyl-[protein] + ADP + H(+)</text>
        <dbReference type="Rhea" id="RHEA:46608"/>
        <dbReference type="Rhea" id="RHEA-COMP:11060"/>
        <dbReference type="Rhea" id="RHEA-COMP:11605"/>
        <dbReference type="ChEBI" id="CHEBI:15378"/>
        <dbReference type="ChEBI" id="CHEBI:30013"/>
        <dbReference type="ChEBI" id="CHEBI:30616"/>
        <dbReference type="ChEBI" id="CHEBI:61977"/>
        <dbReference type="ChEBI" id="CHEBI:456216"/>
        <dbReference type="EC" id="2.7.11.1"/>
    </reaction>
</comment>
<keyword evidence="6" id="KW-0812">Transmembrane</keyword>
<evidence type="ECO:0000313" key="16">
    <source>
        <dbReference type="Proteomes" id="UP001168877"/>
    </source>
</evidence>
<dbReference type="InterPro" id="IPR011009">
    <property type="entry name" value="Kinase-like_dom_sf"/>
</dbReference>
<accession>A0AA39SWS2</accession>
<sequence length="270" mass="31526">MNISSQAEDFITEVEAIGQFRHKNLVRLLGYCVEGYNRLTYLHEDIEPKIVHQNIKSSNILLDHQWNPKISDVGLAKLHSPEWSRSTYRQLSETGYLAMEDASNCCLLNEKSSDVYSFGVLIMEFVTGRMPVDHSQPQVYLVEWLKYMVANQKIEFVLDPKLSEFPSTKELKRIVLISLRCVDPDVEHRPKMGEVIHMLEPRDLLLDDDHRIKTENPYQNYPKENQKTVANLSRYPFNSHDGKNQVKEKIQVVRSYRDSFNIHLDLDPQH</sequence>
<dbReference type="SUPFAM" id="SSF56112">
    <property type="entry name" value="Protein kinase-like (PK-like)"/>
    <property type="match status" value="1"/>
</dbReference>
<evidence type="ECO:0000256" key="6">
    <source>
        <dbReference type="ARBA" id="ARBA00022692"/>
    </source>
</evidence>
<name>A0AA39SWS2_ACESA</name>
<keyword evidence="8" id="KW-0418">Kinase</keyword>
<evidence type="ECO:0000256" key="4">
    <source>
        <dbReference type="ARBA" id="ARBA00022553"/>
    </source>
</evidence>
<keyword evidence="10" id="KW-1133">Transmembrane helix</keyword>
<reference evidence="15" key="1">
    <citation type="journal article" date="2022" name="Plant J.">
        <title>Strategies of tolerance reflected in two North American maple genomes.</title>
        <authorList>
            <person name="McEvoy S.L."/>
            <person name="Sezen U.U."/>
            <person name="Trouern-Trend A."/>
            <person name="McMahon S.M."/>
            <person name="Schaberg P.G."/>
            <person name="Yang J."/>
            <person name="Wegrzyn J.L."/>
            <person name="Swenson N.G."/>
        </authorList>
    </citation>
    <scope>NUCLEOTIDE SEQUENCE</scope>
    <source>
        <strain evidence="15">NS2018</strain>
    </source>
</reference>
<dbReference type="InterPro" id="IPR052232">
    <property type="entry name" value="RLK_Ser/Thr-Kinase"/>
</dbReference>
<proteinExistence type="predicted"/>
<evidence type="ECO:0000256" key="11">
    <source>
        <dbReference type="ARBA" id="ARBA00023136"/>
    </source>
</evidence>
<dbReference type="Gene3D" id="1.10.510.10">
    <property type="entry name" value="Transferase(Phosphotransferase) domain 1"/>
    <property type="match status" value="1"/>
</dbReference>
<keyword evidence="9" id="KW-0067">ATP-binding</keyword>
<evidence type="ECO:0000256" key="7">
    <source>
        <dbReference type="ARBA" id="ARBA00022741"/>
    </source>
</evidence>
<gene>
    <name evidence="15" type="ORF">LWI29_023249</name>
</gene>
<dbReference type="InterPro" id="IPR001245">
    <property type="entry name" value="Ser-Thr/Tyr_kinase_cat_dom"/>
</dbReference>
<evidence type="ECO:0000256" key="1">
    <source>
        <dbReference type="ARBA" id="ARBA00004167"/>
    </source>
</evidence>
<feature type="domain" description="Protein kinase" evidence="14">
    <location>
        <begin position="1"/>
        <end position="205"/>
    </location>
</feature>
<dbReference type="EC" id="2.7.11.1" evidence="2"/>
<dbReference type="AlphaFoldDB" id="A0AA39SWS2"/>
<dbReference type="Gene3D" id="3.30.200.20">
    <property type="entry name" value="Phosphorylase Kinase, domain 1"/>
    <property type="match status" value="1"/>
</dbReference>
<evidence type="ECO:0000256" key="10">
    <source>
        <dbReference type="ARBA" id="ARBA00022989"/>
    </source>
</evidence>
<dbReference type="FunFam" id="1.10.510.10:FF:000035">
    <property type="entry name" value="Putative receptor-like serine/threonine-protein kinase"/>
    <property type="match status" value="1"/>
</dbReference>
<dbReference type="PROSITE" id="PS50011">
    <property type="entry name" value="PROTEIN_KINASE_DOM"/>
    <property type="match status" value="1"/>
</dbReference>
<evidence type="ECO:0000256" key="3">
    <source>
        <dbReference type="ARBA" id="ARBA00022527"/>
    </source>
</evidence>
<evidence type="ECO:0000256" key="12">
    <source>
        <dbReference type="ARBA" id="ARBA00047899"/>
    </source>
</evidence>
<dbReference type="PANTHER" id="PTHR47984">
    <property type="entry name" value="OS01G0323000 PROTEIN"/>
    <property type="match status" value="1"/>
</dbReference>
<keyword evidence="7" id="KW-0547">Nucleotide-binding</keyword>
<evidence type="ECO:0000256" key="13">
    <source>
        <dbReference type="ARBA" id="ARBA00048679"/>
    </source>
</evidence>
<evidence type="ECO:0000256" key="8">
    <source>
        <dbReference type="ARBA" id="ARBA00022777"/>
    </source>
</evidence>
<dbReference type="EMBL" id="JAUESC010000004">
    <property type="protein sequence ID" value="KAK0597240.1"/>
    <property type="molecule type" value="Genomic_DNA"/>
</dbReference>
<dbReference type="GO" id="GO:0016020">
    <property type="term" value="C:membrane"/>
    <property type="evidence" value="ECO:0007669"/>
    <property type="project" value="UniProtKB-SubCell"/>
</dbReference>
<evidence type="ECO:0000256" key="5">
    <source>
        <dbReference type="ARBA" id="ARBA00022679"/>
    </source>
</evidence>
<evidence type="ECO:0000259" key="14">
    <source>
        <dbReference type="PROSITE" id="PS50011"/>
    </source>
</evidence>
<comment type="caution">
    <text evidence="15">The sequence shown here is derived from an EMBL/GenBank/DDBJ whole genome shotgun (WGS) entry which is preliminary data.</text>
</comment>
<dbReference type="Pfam" id="PF07714">
    <property type="entry name" value="PK_Tyr_Ser-Thr"/>
    <property type="match status" value="1"/>
</dbReference>
<reference evidence="15" key="2">
    <citation type="submission" date="2023-06" db="EMBL/GenBank/DDBJ databases">
        <authorList>
            <person name="Swenson N.G."/>
            <person name="Wegrzyn J.L."/>
            <person name="Mcevoy S.L."/>
        </authorList>
    </citation>
    <scope>NUCLEOTIDE SEQUENCE</scope>
    <source>
        <strain evidence="15">NS2018</strain>
        <tissue evidence="15">Leaf</tissue>
    </source>
</reference>
<dbReference type="GO" id="GO:0005524">
    <property type="term" value="F:ATP binding"/>
    <property type="evidence" value="ECO:0007669"/>
    <property type="project" value="UniProtKB-KW"/>
</dbReference>
<evidence type="ECO:0000256" key="9">
    <source>
        <dbReference type="ARBA" id="ARBA00022840"/>
    </source>
</evidence>
<keyword evidence="5" id="KW-0808">Transferase</keyword>